<dbReference type="PANTHER" id="PTHR46623:SF6">
    <property type="entry name" value="ALPHA_BETA-HYDROLASES SUPERFAMILY PROTEIN"/>
    <property type="match status" value="1"/>
</dbReference>
<dbReference type="Proteomes" id="UP001165524">
    <property type="component" value="Unassembled WGS sequence"/>
</dbReference>
<dbReference type="PANTHER" id="PTHR46623">
    <property type="entry name" value="CARBOXYMETHYLENEBUTENOLIDASE-RELATED"/>
    <property type="match status" value="1"/>
</dbReference>
<keyword evidence="3" id="KW-1185">Reference proteome</keyword>
<comment type="caution">
    <text evidence="2">The sequence shown here is derived from an EMBL/GenBank/DDBJ whole genome shotgun (WGS) entry which is preliminary data.</text>
</comment>
<reference evidence="2" key="1">
    <citation type="submission" date="2022-04" db="EMBL/GenBank/DDBJ databases">
        <title>Alcanivorax sp. CY1518 draft genome sequence.</title>
        <authorList>
            <person name="Zhao G."/>
            <person name="An M."/>
        </authorList>
    </citation>
    <scope>NUCLEOTIDE SEQUENCE</scope>
    <source>
        <strain evidence="2">CY1518</strain>
    </source>
</reference>
<evidence type="ECO:0000313" key="3">
    <source>
        <dbReference type="Proteomes" id="UP001165524"/>
    </source>
</evidence>
<evidence type="ECO:0000259" key="1">
    <source>
        <dbReference type="Pfam" id="PF01738"/>
    </source>
</evidence>
<name>A0ABT0EA70_9GAMM</name>
<sequence>MSMIHPVRENDALDDFAVSEFTHAGYTYPVFRLGEGPAVLVIHEVPGITPEVAQFARRVAAAGFTVLMPSLFGVPGRRLTPGYVMQAMAMACVRREFAVMAANRTSPVTDFLRGLSRAAHEELGGAVGVIGMCLTGNFALALALDPWVRAPVLSQPSLPLGVTPRLRRALHLSPQDVARLRQRMDEEQLKVVGLRFTADALCGGSRFRALRERLGPGFEGIEISSKPGNPHGIPPIAHSVVTTDLVDEAGHPTRQALERVLAFFEEMLREPPAPQDIGGGL</sequence>
<protein>
    <submittedName>
        <fullName evidence="2">Dienelactone hydrolase family protein</fullName>
    </submittedName>
</protein>
<proteinExistence type="predicted"/>
<dbReference type="InterPro" id="IPR051049">
    <property type="entry name" value="Dienelactone_hydrolase-like"/>
</dbReference>
<dbReference type="InterPro" id="IPR029058">
    <property type="entry name" value="AB_hydrolase_fold"/>
</dbReference>
<dbReference type="EMBL" id="JALKII010000009">
    <property type="protein sequence ID" value="MCK0538527.1"/>
    <property type="molecule type" value="Genomic_DNA"/>
</dbReference>
<gene>
    <name evidence="2" type="ORF">MU846_12490</name>
</gene>
<dbReference type="GO" id="GO:0016787">
    <property type="term" value="F:hydrolase activity"/>
    <property type="evidence" value="ECO:0007669"/>
    <property type="project" value="UniProtKB-KW"/>
</dbReference>
<dbReference type="SUPFAM" id="SSF53474">
    <property type="entry name" value="alpha/beta-Hydrolases"/>
    <property type="match status" value="1"/>
</dbReference>
<organism evidence="2 3">
    <name type="scientific">Alcanivorax quisquiliarum</name>
    <dbReference type="NCBI Taxonomy" id="2933565"/>
    <lineage>
        <taxon>Bacteria</taxon>
        <taxon>Pseudomonadati</taxon>
        <taxon>Pseudomonadota</taxon>
        <taxon>Gammaproteobacteria</taxon>
        <taxon>Oceanospirillales</taxon>
        <taxon>Alcanivoracaceae</taxon>
        <taxon>Alcanivorax</taxon>
    </lineage>
</organism>
<dbReference type="InterPro" id="IPR002925">
    <property type="entry name" value="Dienelactn_hydro"/>
</dbReference>
<evidence type="ECO:0000313" key="2">
    <source>
        <dbReference type="EMBL" id="MCK0538527.1"/>
    </source>
</evidence>
<accession>A0ABT0EA70</accession>
<dbReference type="RefSeq" id="WP_246953242.1">
    <property type="nucleotide sequence ID" value="NZ_JALKII010000009.1"/>
</dbReference>
<feature type="domain" description="Dienelactone hydrolase" evidence="1">
    <location>
        <begin position="36"/>
        <end position="146"/>
    </location>
</feature>
<dbReference type="Gene3D" id="3.40.50.1820">
    <property type="entry name" value="alpha/beta hydrolase"/>
    <property type="match status" value="1"/>
</dbReference>
<keyword evidence="2" id="KW-0378">Hydrolase</keyword>
<dbReference type="Pfam" id="PF01738">
    <property type="entry name" value="DLH"/>
    <property type="match status" value="1"/>
</dbReference>